<protein>
    <submittedName>
        <fullName evidence="2">Uncharacterized protein</fullName>
    </submittedName>
</protein>
<evidence type="ECO:0000313" key="3">
    <source>
        <dbReference type="Proteomes" id="UP000801428"/>
    </source>
</evidence>
<comment type="caution">
    <text evidence="2">The sequence shown here is derived from an EMBL/GenBank/DDBJ whole genome shotgun (WGS) entry which is preliminary data.</text>
</comment>
<gene>
    <name evidence="2" type="ORF">E8E13_003181</name>
</gene>
<sequence>MEAFYAMEEAKVSARRTVGLEIEQRIDELNNKIDKCTGSLAEVFEAMKECQSTLSCANVARAISNRKEDEGTYEEMIEEFDFLELHELHALEMLLTIMKSSVQRNHLLKRLMGQIEKAKTLKETGKDADWSYFQVEHFMITHMRSSGMHSVAKLLSNYVRDSDKPQKTETKLKIKAGARPEGKIEAEEDEDMRD</sequence>
<dbReference type="EMBL" id="SWKU01000041">
    <property type="protein sequence ID" value="KAF2994409.1"/>
    <property type="molecule type" value="Genomic_DNA"/>
</dbReference>
<proteinExistence type="predicted"/>
<evidence type="ECO:0000313" key="2">
    <source>
        <dbReference type="EMBL" id="KAF2994409.1"/>
    </source>
</evidence>
<evidence type="ECO:0000256" key="1">
    <source>
        <dbReference type="SAM" id="MobiDB-lite"/>
    </source>
</evidence>
<organism evidence="2 3">
    <name type="scientific">Curvularia kusanoi</name>
    <name type="common">Cochliobolus kusanoi</name>
    <dbReference type="NCBI Taxonomy" id="90978"/>
    <lineage>
        <taxon>Eukaryota</taxon>
        <taxon>Fungi</taxon>
        <taxon>Dikarya</taxon>
        <taxon>Ascomycota</taxon>
        <taxon>Pezizomycotina</taxon>
        <taxon>Dothideomycetes</taxon>
        <taxon>Pleosporomycetidae</taxon>
        <taxon>Pleosporales</taxon>
        <taxon>Pleosporineae</taxon>
        <taxon>Pleosporaceae</taxon>
        <taxon>Curvularia</taxon>
    </lineage>
</organism>
<feature type="region of interest" description="Disordered" evidence="1">
    <location>
        <begin position="161"/>
        <end position="194"/>
    </location>
</feature>
<feature type="compositionally biased region" description="Basic and acidic residues" evidence="1">
    <location>
        <begin position="161"/>
        <end position="185"/>
    </location>
</feature>
<dbReference type="AlphaFoldDB" id="A0A9P4T5G8"/>
<keyword evidence="3" id="KW-1185">Reference proteome</keyword>
<accession>A0A9P4T5G8</accession>
<dbReference type="Proteomes" id="UP000801428">
    <property type="component" value="Unassembled WGS sequence"/>
</dbReference>
<name>A0A9P4T5G8_CURKU</name>
<reference evidence="2" key="1">
    <citation type="submission" date="2019-04" db="EMBL/GenBank/DDBJ databases">
        <title>Sequencing of skin fungus with MAO and IRED activity.</title>
        <authorList>
            <person name="Marsaioli A.J."/>
            <person name="Bonatto J.M.C."/>
            <person name="Reis Junior O."/>
        </authorList>
    </citation>
    <scope>NUCLEOTIDE SEQUENCE</scope>
    <source>
        <strain evidence="2">30M1</strain>
    </source>
</reference>